<organism evidence="2 3">
    <name type="scientific">Adineta steineri</name>
    <dbReference type="NCBI Taxonomy" id="433720"/>
    <lineage>
        <taxon>Eukaryota</taxon>
        <taxon>Metazoa</taxon>
        <taxon>Spiralia</taxon>
        <taxon>Gnathifera</taxon>
        <taxon>Rotifera</taxon>
        <taxon>Eurotatoria</taxon>
        <taxon>Bdelloidea</taxon>
        <taxon>Adinetida</taxon>
        <taxon>Adinetidae</taxon>
        <taxon>Adineta</taxon>
    </lineage>
</organism>
<dbReference type="EMBL" id="CAJOAZ010010306">
    <property type="protein sequence ID" value="CAF4218691.1"/>
    <property type="molecule type" value="Genomic_DNA"/>
</dbReference>
<evidence type="ECO:0000313" key="3">
    <source>
        <dbReference type="Proteomes" id="UP000663844"/>
    </source>
</evidence>
<evidence type="ECO:0000313" key="2">
    <source>
        <dbReference type="EMBL" id="CAF4218691.1"/>
    </source>
</evidence>
<dbReference type="AlphaFoldDB" id="A0A820C9L3"/>
<dbReference type="Proteomes" id="UP000663844">
    <property type="component" value="Unassembled WGS sequence"/>
</dbReference>
<feature type="compositionally biased region" description="Low complexity" evidence="1">
    <location>
        <begin position="9"/>
        <end position="23"/>
    </location>
</feature>
<proteinExistence type="predicted"/>
<gene>
    <name evidence="2" type="ORF">OXD698_LOCUS41755</name>
</gene>
<accession>A0A820C9L3</accession>
<reference evidence="2" key="1">
    <citation type="submission" date="2021-02" db="EMBL/GenBank/DDBJ databases">
        <authorList>
            <person name="Nowell W R."/>
        </authorList>
    </citation>
    <scope>NUCLEOTIDE SEQUENCE</scope>
</reference>
<evidence type="ECO:0000256" key="1">
    <source>
        <dbReference type="SAM" id="MobiDB-lite"/>
    </source>
</evidence>
<name>A0A820C9L3_9BILA</name>
<comment type="caution">
    <text evidence="2">The sequence shown here is derived from an EMBL/GenBank/DDBJ whole genome shotgun (WGS) entry which is preliminary data.</text>
</comment>
<feature type="region of interest" description="Disordered" evidence="1">
    <location>
        <begin position="1"/>
        <end position="23"/>
    </location>
</feature>
<sequence>KQRGQPIVHQTTQHTLTQNNTHA</sequence>
<protein>
    <submittedName>
        <fullName evidence="2">Uncharacterized protein</fullName>
    </submittedName>
</protein>
<feature type="non-terminal residue" evidence="2">
    <location>
        <position position="1"/>
    </location>
</feature>